<evidence type="ECO:0000313" key="2">
    <source>
        <dbReference type="Proteomes" id="UP000324800"/>
    </source>
</evidence>
<sequence length="254" mass="29523">IKNTSKNALNSLSRNKTNLTEIIHDNQINQITNELRKELEGNEEEIKLIQINQEGKCNLLIAIQEYREDDELRRQIIECGIVDALLHIFLTRSLESITLAYINAFFQLTLTCKEIKQQIYLKNPYPALIRLLDHPDKEIVNTAVVSIFNIQLCGLDTTSSTEQHPHYEEIAVNEGIEKIFNLFQMNVSKFSKDRAAICLGRFFRCYEITNELMRREIINHLITLLTDKDSRIKNTSKNALNSLSRNKSIRQFKQ</sequence>
<dbReference type="AlphaFoldDB" id="A0A5J4SLN3"/>
<evidence type="ECO:0000313" key="1">
    <source>
        <dbReference type="EMBL" id="KAA6346311.1"/>
    </source>
</evidence>
<dbReference type="SUPFAM" id="SSF48371">
    <property type="entry name" value="ARM repeat"/>
    <property type="match status" value="1"/>
</dbReference>
<proteinExistence type="predicted"/>
<name>A0A5J4SLN3_9EUKA</name>
<feature type="non-terminal residue" evidence="1">
    <location>
        <position position="1"/>
    </location>
</feature>
<dbReference type="Gene3D" id="1.25.10.10">
    <property type="entry name" value="Leucine-rich Repeat Variant"/>
    <property type="match status" value="1"/>
</dbReference>
<accession>A0A5J4SLN3</accession>
<comment type="caution">
    <text evidence="1">The sequence shown here is derived from an EMBL/GenBank/DDBJ whole genome shotgun (WGS) entry which is preliminary data.</text>
</comment>
<protein>
    <submittedName>
        <fullName evidence="1">Uncharacterized protein</fullName>
    </submittedName>
</protein>
<dbReference type="EMBL" id="SNRW01040138">
    <property type="protein sequence ID" value="KAA6346311.1"/>
    <property type="molecule type" value="Genomic_DNA"/>
</dbReference>
<reference evidence="1 2" key="1">
    <citation type="submission" date="2019-03" db="EMBL/GenBank/DDBJ databases">
        <title>Single cell metagenomics reveals metabolic interactions within the superorganism composed of flagellate Streblomastix strix and complex community of Bacteroidetes bacteria on its surface.</title>
        <authorList>
            <person name="Treitli S.C."/>
            <person name="Kolisko M."/>
            <person name="Husnik F."/>
            <person name="Keeling P."/>
            <person name="Hampl V."/>
        </authorList>
    </citation>
    <scope>NUCLEOTIDE SEQUENCE [LARGE SCALE GENOMIC DNA]</scope>
    <source>
        <strain evidence="1">ST1C</strain>
    </source>
</reference>
<gene>
    <name evidence="1" type="ORF">EZS28_052102</name>
</gene>
<dbReference type="Proteomes" id="UP000324800">
    <property type="component" value="Unassembled WGS sequence"/>
</dbReference>
<dbReference type="InterPro" id="IPR011989">
    <property type="entry name" value="ARM-like"/>
</dbReference>
<dbReference type="InterPro" id="IPR016024">
    <property type="entry name" value="ARM-type_fold"/>
</dbReference>
<organism evidence="1 2">
    <name type="scientific">Streblomastix strix</name>
    <dbReference type="NCBI Taxonomy" id="222440"/>
    <lineage>
        <taxon>Eukaryota</taxon>
        <taxon>Metamonada</taxon>
        <taxon>Preaxostyla</taxon>
        <taxon>Oxymonadida</taxon>
        <taxon>Streblomastigidae</taxon>
        <taxon>Streblomastix</taxon>
    </lineage>
</organism>